<name>A0A6G1JSD5_9PLEO</name>
<reference evidence="2" key="1">
    <citation type="journal article" date="2020" name="Stud. Mycol.">
        <title>101 Dothideomycetes genomes: a test case for predicting lifestyles and emergence of pathogens.</title>
        <authorList>
            <person name="Haridas S."/>
            <person name="Albert R."/>
            <person name="Binder M."/>
            <person name="Bloem J."/>
            <person name="Labutti K."/>
            <person name="Salamov A."/>
            <person name="Andreopoulos B."/>
            <person name="Baker S."/>
            <person name="Barry K."/>
            <person name="Bills G."/>
            <person name="Bluhm B."/>
            <person name="Cannon C."/>
            <person name="Castanera R."/>
            <person name="Culley D."/>
            <person name="Daum C."/>
            <person name="Ezra D."/>
            <person name="Gonzalez J."/>
            <person name="Henrissat B."/>
            <person name="Kuo A."/>
            <person name="Liang C."/>
            <person name="Lipzen A."/>
            <person name="Lutzoni F."/>
            <person name="Magnuson J."/>
            <person name="Mondo S."/>
            <person name="Nolan M."/>
            <person name="Ohm R."/>
            <person name="Pangilinan J."/>
            <person name="Park H.-J."/>
            <person name="Ramirez L."/>
            <person name="Alfaro M."/>
            <person name="Sun H."/>
            <person name="Tritt A."/>
            <person name="Yoshinaga Y."/>
            <person name="Zwiers L.-H."/>
            <person name="Turgeon B."/>
            <person name="Goodwin S."/>
            <person name="Spatafora J."/>
            <person name="Crous P."/>
            <person name="Grigoriev I."/>
        </authorList>
    </citation>
    <scope>NUCLEOTIDE SEQUENCE</scope>
    <source>
        <strain evidence="2">CBS 279.74</strain>
    </source>
</reference>
<feature type="domain" description="Heterokaryon incompatibility" evidence="1">
    <location>
        <begin position="52"/>
        <end position="137"/>
    </location>
</feature>
<dbReference type="PANTHER" id="PTHR24148">
    <property type="entry name" value="ANKYRIN REPEAT DOMAIN-CONTAINING PROTEIN 39 HOMOLOG-RELATED"/>
    <property type="match status" value="1"/>
</dbReference>
<evidence type="ECO:0000259" key="1">
    <source>
        <dbReference type="Pfam" id="PF06985"/>
    </source>
</evidence>
<dbReference type="InterPro" id="IPR052895">
    <property type="entry name" value="HetReg/Transcr_Mod"/>
</dbReference>
<evidence type="ECO:0000313" key="2">
    <source>
        <dbReference type="EMBL" id="KAF2703516.1"/>
    </source>
</evidence>
<gene>
    <name evidence="2" type="ORF">K504DRAFT_495621</name>
</gene>
<dbReference type="Proteomes" id="UP000799428">
    <property type="component" value="Unassembled WGS sequence"/>
</dbReference>
<dbReference type="AlphaFoldDB" id="A0A6G1JSD5"/>
<keyword evidence="3" id="KW-1185">Reference proteome</keyword>
<organism evidence="2 3">
    <name type="scientific">Pleomassaria siparia CBS 279.74</name>
    <dbReference type="NCBI Taxonomy" id="1314801"/>
    <lineage>
        <taxon>Eukaryota</taxon>
        <taxon>Fungi</taxon>
        <taxon>Dikarya</taxon>
        <taxon>Ascomycota</taxon>
        <taxon>Pezizomycotina</taxon>
        <taxon>Dothideomycetes</taxon>
        <taxon>Pleosporomycetidae</taxon>
        <taxon>Pleosporales</taxon>
        <taxon>Pleomassariaceae</taxon>
        <taxon>Pleomassaria</taxon>
    </lineage>
</organism>
<dbReference type="PANTHER" id="PTHR24148:SF73">
    <property type="entry name" value="HET DOMAIN PROTEIN (AFU_ORTHOLOGUE AFUA_8G01020)"/>
    <property type="match status" value="1"/>
</dbReference>
<dbReference type="InterPro" id="IPR010730">
    <property type="entry name" value="HET"/>
</dbReference>
<sequence>MQYQIEAAALYRNYPLDHERSQIRLLIVHPGEWEDDISCDFKIVSLDHHPTYAALSYAWGREEPDSLAKIGACLVPIRPSLFAALRRLRAHAAGKDETIWVDALCINQASIDERNSQVAMMGQIYSLCTSVSVWLGELEFAPEICPGSPIEANPGRCYTIDHGGECPSSREGIHAIMGNIPEWEGLLRIATYLSLMAARGSTSFITYLVEYSLAKHDLQERLFTKIIQGLESNEWFNRLWVVQEYILASAVTVYIGPVALPWTMFSRASEAYRNFLSWAYASAPETHDASCRILINTGIIRFVEFAKLRDSIRERPERQTILELRLQLSRRFASVDLDQIYSLYGVHGYIQDHDGEDAAREPEDSPNYNDPPEGTYVVTSLRHFKEARSLLPLSLSSYKQKYTSTPSWTIDWTALQSDQIGFDHRLWTEMYGMFHADHGLGEPQSCFTNHNTIMSLQGVLIDEVIVAARFDNEEERSAFMDTMRTRDPAGLYPGNEQMTWADAWFRTVVADSSRLDTTRESCNACPSS</sequence>
<dbReference type="OrthoDB" id="3557394at2759"/>
<protein>
    <recommendedName>
        <fullName evidence="1">Heterokaryon incompatibility domain-containing protein</fullName>
    </recommendedName>
</protein>
<proteinExistence type="predicted"/>
<dbReference type="Pfam" id="PF06985">
    <property type="entry name" value="HET"/>
    <property type="match status" value="1"/>
</dbReference>
<dbReference type="EMBL" id="MU005787">
    <property type="protein sequence ID" value="KAF2703516.1"/>
    <property type="molecule type" value="Genomic_DNA"/>
</dbReference>
<evidence type="ECO:0000313" key="3">
    <source>
        <dbReference type="Proteomes" id="UP000799428"/>
    </source>
</evidence>
<accession>A0A6G1JSD5</accession>